<evidence type="ECO:0000313" key="2">
    <source>
        <dbReference type="EMBL" id="MXQ94365.1"/>
    </source>
</evidence>
<dbReference type="Proteomes" id="UP000322234">
    <property type="component" value="Unassembled WGS sequence"/>
</dbReference>
<dbReference type="AlphaFoldDB" id="A0A6B0RX12"/>
<evidence type="ECO:0000313" key="3">
    <source>
        <dbReference type="Proteomes" id="UP000322234"/>
    </source>
</evidence>
<sequence>MSEQLCGMTSPPGARGNQTKMPLFSHPHAFRAVMWRPWFRLPTATYSPSRSSSLLGRPEMHRWLQRADRGWDAASGAPGPQLGDPLGPGLVCRPPALVFHLWLSAGSPAPPDLQVLSAPTLRLSRAQTPTLSVTPSANPLGKKPGAVPPPHQLYPRVDLNPIQVQLPLGSAVAPSLGKENSLLQSNRQASWGLPYCDLTASTACRRRWTLSQEHGGPDWKTRVAYEQRLQKLSLGLTMLKLETGTYQVLPTGTSFSEAEALLENVLLRGDWFLQKTKFEGSGPGSRLLRRLAESLLALHLLCIWRCGSDLGPGQSESGVSAATGIRKPSDEAWGKHSWGGLGIDMQVARLVQLVPEQAKASFEGQAAPVQAATGMKVLLRDPEGPLPGMRASEPHSRVSVQTKCRLSSNYDQRGVCYCLFDTLPSAFNQQCVVRDATVNGWNPRFPSSHPPDRLLLGHGLDLSLI</sequence>
<protein>
    <submittedName>
        <fullName evidence="2">Uncharacterized protein</fullName>
    </submittedName>
</protein>
<gene>
    <name evidence="2" type="ORF">E5288_WYG001182</name>
</gene>
<accession>A0A6B0RX12</accession>
<dbReference type="EMBL" id="VBQZ03000109">
    <property type="protein sequence ID" value="MXQ94365.1"/>
    <property type="molecule type" value="Genomic_DNA"/>
</dbReference>
<name>A0A6B0RX12_9CETA</name>
<comment type="caution">
    <text evidence="2">The sequence shown here is derived from an EMBL/GenBank/DDBJ whole genome shotgun (WGS) entry which is preliminary data.</text>
</comment>
<organism evidence="2 3">
    <name type="scientific">Bos mutus</name>
    <name type="common">wild yak</name>
    <dbReference type="NCBI Taxonomy" id="72004"/>
    <lineage>
        <taxon>Eukaryota</taxon>
        <taxon>Metazoa</taxon>
        <taxon>Chordata</taxon>
        <taxon>Craniata</taxon>
        <taxon>Vertebrata</taxon>
        <taxon>Euteleostomi</taxon>
        <taxon>Mammalia</taxon>
        <taxon>Eutheria</taxon>
        <taxon>Laurasiatheria</taxon>
        <taxon>Artiodactyla</taxon>
        <taxon>Ruminantia</taxon>
        <taxon>Pecora</taxon>
        <taxon>Bovidae</taxon>
        <taxon>Bovinae</taxon>
        <taxon>Bos</taxon>
    </lineage>
</organism>
<keyword evidence="3" id="KW-1185">Reference proteome</keyword>
<evidence type="ECO:0000256" key="1">
    <source>
        <dbReference type="SAM" id="MobiDB-lite"/>
    </source>
</evidence>
<feature type="region of interest" description="Disordered" evidence="1">
    <location>
        <begin position="1"/>
        <end position="20"/>
    </location>
</feature>
<reference evidence="2" key="1">
    <citation type="submission" date="2019-10" db="EMBL/GenBank/DDBJ databases">
        <title>The sequence and de novo assembly of the wild yak genome.</title>
        <authorList>
            <person name="Liu Y."/>
        </authorList>
    </citation>
    <scope>NUCLEOTIDE SEQUENCE [LARGE SCALE GENOMIC DNA]</scope>
    <source>
        <strain evidence="2">WY2019</strain>
    </source>
</reference>
<proteinExistence type="predicted"/>